<dbReference type="EMBL" id="CP020809">
    <property type="protein sequence ID" value="ART73768.1"/>
    <property type="molecule type" value="Genomic_DNA"/>
</dbReference>
<sequence>MAVNVWNLKVGDKVREKGKAYDLAVSFISPPMSGGRAEQHGPRITAHIRPGGYSVDFDAQTADRFDNL</sequence>
<evidence type="ECO:0000313" key="1">
    <source>
        <dbReference type="EMBL" id="ART73768.1"/>
    </source>
</evidence>
<dbReference type="AlphaFoldDB" id="A0A1Y0CER5"/>
<organism evidence="1 2">
    <name type="scientific">Mycobacterium dioxanotrophicus</name>
    <dbReference type="NCBI Taxonomy" id="482462"/>
    <lineage>
        <taxon>Bacteria</taxon>
        <taxon>Bacillati</taxon>
        <taxon>Actinomycetota</taxon>
        <taxon>Actinomycetes</taxon>
        <taxon>Mycobacteriales</taxon>
        <taxon>Mycobacteriaceae</taxon>
        <taxon>Mycobacterium</taxon>
    </lineage>
</organism>
<dbReference type="OrthoDB" id="4762827at2"/>
<dbReference type="Proteomes" id="UP000195331">
    <property type="component" value="Chromosome"/>
</dbReference>
<keyword evidence="2" id="KW-1185">Reference proteome</keyword>
<dbReference type="KEGG" id="mdx:BTO20_20105"/>
<protein>
    <submittedName>
        <fullName evidence="1">Uncharacterized protein</fullName>
    </submittedName>
</protein>
<accession>A0A1Y0CER5</accession>
<proteinExistence type="predicted"/>
<name>A0A1Y0CER5_9MYCO</name>
<reference evidence="1 2" key="1">
    <citation type="submission" date="2017-04" db="EMBL/GenBank/DDBJ databases">
        <title>Whole Genome Sequence of 1,4-Dioxane Degrading Bacterium Mycobacterium dioxanotrophicus PH-06.</title>
        <authorList>
            <person name="He Y."/>
        </authorList>
    </citation>
    <scope>NUCLEOTIDE SEQUENCE [LARGE SCALE GENOMIC DNA]</scope>
    <source>
        <strain evidence="1 2">PH-06</strain>
    </source>
</reference>
<gene>
    <name evidence="1" type="ORF">BTO20_20105</name>
</gene>
<evidence type="ECO:0000313" key="2">
    <source>
        <dbReference type="Proteomes" id="UP000195331"/>
    </source>
</evidence>
<dbReference type="RefSeq" id="WP_087082405.1">
    <property type="nucleotide sequence ID" value="NZ_CP020809.1"/>
</dbReference>